<keyword evidence="2" id="KW-1185">Reference proteome</keyword>
<dbReference type="AlphaFoldDB" id="A0A0E3GRD4"/>
<dbReference type="GO" id="GO:0008237">
    <property type="term" value="F:metallopeptidase activity"/>
    <property type="evidence" value="ECO:0007669"/>
    <property type="project" value="InterPro"/>
</dbReference>
<dbReference type="EMBL" id="CP009933">
    <property type="protein sequence ID" value="AKA70126.1"/>
    <property type="molecule type" value="Genomic_DNA"/>
</dbReference>
<gene>
    <name evidence="1" type="ORF">CSCA_3001</name>
</gene>
<dbReference type="Gene3D" id="3.40.390.10">
    <property type="entry name" value="Collagenase (Catalytic Domain)"/>
    <property type="match status" value="1"/>
</dbReference>
<protein>
    <submittedName>
        <fullName evidence="1">Uncharacterized protein</fullName>
    </submittedName>
</protein>
<dbReference type="STRING" id="1548.CSCA_3001"/>
<dbReference type="HOGENOM" id="CLU_452509_0_0_9"/>
<organism evidence="1 2">
    <name type="scientific">Clostridium scatologenes</name>
    <dbReference type="NCBI Taxonomy" id="1548"/>
    <lineage>
        <taxon>Bacteria</taxon>
        <taxon>Bacillati</taxon>
        <taxon>Bacillota</taxon>
        <taxon>Clostridia</taxon>
        <taxon>Eubacteriales</taxon>
        <taxon>Clostridiaceae</taxon>
        <taxon>Clostridium</taxon>
    </lineage>
</organism>
<dbReference type="InterPro" id="IPR024079">
    <property type="entry name" value="MetalloPept_cat_dom_sf"/>
</dbReference>
<dbReference type="Proteomes" id="UP000033115">
    <property type="component" value="Chromosome"/>
</dbReference>
<evidence type="ECO:0000313" key="1">
    <source>
        <dbReference type="EMBL" id="AKA70126.1"/>
    </source>
</evidence>
<name>A0A0E3GRD4_CLOSL</name>
<evidence type="ECO:0000313" key="2">
    <source>
        <dbReference type="Proteomes" id="UP000033115"/>
    </source>
</evidence>
<sequence length="603" mass="67541">MMAQQNTPPSVASYVLNFDELANKLVDYLKNGISVNLNGITVDTKTMEQLLNEIKGEIQGIDYKDLISALNTLGAKLDAFGANLGISGTEKILGFAYDMGAVAEGTTEFELDTEGFLTGITFFQTNSSIYGLKDNFDLYIEDGTEIQVCKSVYAKGFGEHKYLNVYQKISKSAKVKMVYHNNSKNNKVLWFDFHVLDLPAVNASDSVSSNSGVSTTITTGTTATYLRRFVVTDTTDSSYVDPTTIDTSYWTMAAEHITNDFWEGRNILLQDLQSSSSDGITYTNSVITPIKNYHKYLYQMQKDIRSNGLILTDWNTDYNTFMTLCGKDIVSGGYGLQSLTSVEKTQIYLTYTFQTITLIFPSCQSLLTADYINQFKTYLPIDRLRVLEWIDFSDVNADKSVGAFDLDLGNTGDLNTFRTYMNVEPSALDPSTFTPSDDEVLNPCFFKLYTDGQPVTGDSVIGVDGFFPGLKWETKNVDSAYCMGNAKTMAVRVFLHELGHGIDFQYGTLNGTKLSDMNTWRDIGGWEHGDSQTIPKLKPTKWAKDCAESDKEPPISLYGATLAYEDFAETHSCYCINPNYLKAFYPKRYTFMETYVKGFKPYK</sequence>
<reference evidence="1 2" key="1">
    <citation type="journal article" date="2015" name="J. Biotechnol.">
        <title>Complete genome sequence of a malodorant-producing acetogen, Clostridium scatologenes ATCC 25775(T).</title>
        <authorList>
            <person name="Zhu Z."/>
            <person name="Guo T."/>
            <person name="Zheng H."/>
            <person name="Song T."/>
            <person name="Ouyang P."/>
            <person name="Xie J."/>
        </authorList>
    </citation>
    <scope>NUCLEOTIDE SEQUENCE [LARGE SCALE GENOMIC DNA]</scope>
    <source>
        <strain evidence="1 2">ATCC 25775</strain>
    </source>
</reference>
<dbReference type="SUPFAM" id="SSF55486">
    <property type="entry name" value="Metalloproteases ('zincins'), catalytic domain"/>
    <property type="match status" value="1"/>
</dbReference>
<proteinExistence type="predicted"/>
<accession>A0A0E3GRD4</accession>
<dbReference type="KEGG" id="csq:CSCA_3001"/>